<evidence type="ECO:0000313" key="5">
    <source>
        <dbReference type="Proteomes" id="UP001596047"/>
    </source>
</evidence>
<comment type="caution">
    <text evidence="4">The sequence shown here is derived from an EMBL/GenBank/DDBJ whole genome shotgun (WGS) entry which is preliminary data.</text>
</comment>
<dbReference type="GO" id="GO:0016994">
    <property type="term" value="F:precorrin-6A reductase activity"/>
    <property type="evidence" value="ECO:0007669"/>
    <property type="project" value="UniProtKB-EC"/>
</dbReference>
<dbReference type="Pfam" id="PF02571">
    <property type="entry name" value="CbiJ"/>
    <property type="match status" value="1"/>
</dbReference>
<keyword evidence="2" id="KW-0169">Cobalamin biosynthesis</keyword>
<dbReference type="RefSeq" id="WP_379187766.1">
    <property type="nucleotide sequence ID" value="NZ_JBHSOW010000032.1"/>
</dbReference>
<dbReference type="InterPro" id="IPR003723">
    <property type="entry name" value="Precorrin-6x_reduct"/>
</dbReference>
<dbReference type="EC" id="1.3.1.54" evidence="4"/>
<evidence type="ECO:0000256" key="3">
    <source>
        <dbReference type="ARBA" id="ARBA00023002"/>
    </source>
</evidence>
<proteinExistence type="predicted"/>
<dbReference type="PROSITE" id="PS51014">
    <property type="entry name" value="COBK_CBIJ"/>
    <property type="match status" value="1"/>
</dbReference>
<evidence type="ECO:0000256" key="1">
    <source>
        <dbReference type="ARBA" id="ARBA00004953"/>
    </source>
</evidence>
<sequence>MIFTLCGTSDARELAVRMKASGYPLLASVVTDNAAKSLDEAGITVRTGRLTSDQMIELLRESNAKAIVDASHPFAEEAHRNAMRAAQKAGLPYIRFERSSLVYDDHPMLRVVSSYEEAALEAKRLKGSVMLTTGSKTLAIFAKHLLQDPDIRLVARMLPRKDNMELCEQLGIEQKNIIALQGPYSSELNEALYRKFGTTVMITKESGKIGAVDEKVNAALAMDIHVLLISRPELEFGDVFTHYDGVLDRLKVLLSYEQEGHDGL</sequence>
<reference evidence="5" key="1">
    <citation type="journal article" date="2019" name="Int. J. Syst. Evol. Microbiol.">
        <title>The Global Catalogue of Microorganisms (GCM) 10K type strain sequencing project: providing services to taxonomists for standard genome sequencing and annotation.</title>
        <authorList>
            <consortium name="The Broad Institute Genomics Platform"/>
            <consortium name="The Broad Institute Genome Sequencing Center for Infectious Disease"/>
            <person name="Wu L."/>
            <person name="Ma J."/>
        </authorList>
    </citation>
    <scope>NUCLEOTIDE SEQUENCE [LARGE SCALE GENOMIC DNA]</scope>
    <source>
        <strain evidence="5">CGMCC 1.3240</strain>
    </source>
</reference>
<dbReference type="Proteomes" id="UP001596047">
    <property type="component" value="Unassembled WGS sequence"/>
</dbReference>
<dbReference type="PANTHER" id="PTHR36925:SF1">
    <property type="entry name" value="COBALT-PRECORRIN-6A REDUCTASE"/>
    <property type="match status" value="1"/>
</dbReference>
<dbReference type="NCBIfam" id="TIGR00715">
    <property type="entry name" value="precor6x_red"/>
    <property type="match status" value="1"/>
</dbReference>
<dbReference type="EMBL" id="JBHSOW010000032">
    <property type="protein sequence ID" value="MFC5649255.1"/>
    <property type="molecule type" value="Genomic_DNA"/>
</dbReference>
<gene>
    <name evidence="4" type="primary">cobK</name>
    <name evidence="4" type="ORF">ACFPYJ_08960</name>
</gene>
<protein>
    <submittedName>
        <fullName evidence="4">Precorrin-6A reductase</fullName>
        <ecNumber evidence="4">1.3.1.54</ecNumber>
    </submittedName>
</protein>
<comment type="pathway">
    <text evidence="1">Cofactor biosynthesis; adenosylcobalamin biosynthesis.</text>
</comment>
<name>A0ABW0VYJ2_9BACL</name>
<accession>A0ABW0VYJ2</accession>
<evidence type="ECO:0000313" key="4">
    <source>
        <dbReference type="EMBL" id="MFC5649255.1"/>
    </source>
</evidence>
<evidence type="ECO:0000256" key="2">
    <source>
        <dbReference type="ARBA" id="ARBA00022573"/>
    </source>
</evidence>
<dbReference type="PANTHER" id="PTHR36925">
    <property type="entry name" value="COBALT-PRECORRIN-6A REDUCTASE"/>
    <property type="match status" value="1"/>
</dbReference>
<keyword evidence="5" id="KW-1185">Reference proteome</keyword>
<keyword evidence="3 4" id="KW-0560">Oxidoreductase</keyword>
<organism evidence="4 5">
    <name type="scientific">Paenibacillus solisilvae</name>
    <dbReference type="NCBI Taxonomy" id="2486751"/>
    <lineage>
        <taxon>Bacteria</taxon>
        <taxon>Bacillati</taxon>
        <taxon>Bacillota</taxon>
        <taxon>Bacilli</taxon>
        <taxon>Bacillales</taxon>
        <taxon>Paenibacillaceae</taxon>
        <taxon>Paenibacillus</taxon>
    </lineage>
</organism>